<dbReference type="AlphaFoldDB" id="A0A8K0SVY9"/>
<evidence type="ECO:0000256" key="3">
    <source>
        <dbReference type="SAM" id="MobiDB-lite"/>
    </source>
</evidence>
<organism evidence="5 6">
    <name type="scientific">Stachybotrys elegans</name>
    <dbReference type="NCBI Taxonomy" id="80388"/>
    <lineage>
        <taxon>Eukaryota</taxon>
        <taxon>Fungi</taxon>
        <taxon>Dikarya</taxon>
        <taxon>Ascomycota</taxon>
        <taxon>Pezizomycotina</taxon>
        <taxon>Sordariomycetes</taxon>
        <taxon>Hypocreomycetidae</taxon>
        <taxon>Hypocreales</taxon>
        <taxon>Stachybotryaceae</taxon>
        <taxon>Stachybotrys</taxon>
    </lineage>
</organism>
<feature type="compositionally biased region" description="Basic residues" evidence="3">
    <location>
        <begin position="57"/>
        <end position="67"/>
    </location>
</feature>
<keyword evidence="6" id="KW-1185">Reference proteome</keyword>
<dbReference type="GO" id="GO:0045944">
    <property type="term" value="P:positive regulation of transcription by RNA polymerase II"/>
    <property type="evidence" value="ECO:0007669"/>
    <property type="project" value="TreeGrafter"/>
</dbReference>
<evidence type="ECO:0000313" key="5">
    <source>
        <dbReference type="EMBL" id="KAH7324387.1"/>
    </source>
</evidence>
<dbReference type="GO" id="GO:0000981">
    <property type="term" value="F:DNA-binding transcription factor activity, RNA polymerase II-specific"/>
    <property type="evidence" value="ECO:0007669"/>
    <property type="project" value="InterPro"/>
</dbReference>
<sequence length="499" mass="55546">MDKSRKTHCWECRRRYLVCDSAQPGCKRCANSGVACPGYGSEKPKVLKWLATGQVKSRSRRQTKKKATTPIADTHAASRGLTDSLSVMSPSPPALYGDVLNLGNAVEYFNSCIYQDLIHLNDLGQNPHIYPLSQAHVQSAINLPDYVRFGMLCMVLNHRLNKEGEDFNRHPLTEKFYRYRGAAIKSLRAQLSAETQGPSDLVIAGVLTLLLTDAQHSNTIGWQCHLQGIEKMIALRGGIQDLARRRGCGPLFRTLWFISLIRNTTCPASCLYMTASNLELLDIMLDHHGSKALPFQMCPPMLLADIIKISHLREQAAWLGPGDILVSDLSQQAYAILTHLLEFSPEEWAITKGHCTEDWTLAGKTYQSSVVLYCISSLHSVSVLPKTPVLSAMRAAHSQSLRDLLTPALSSLRIRSFMLWPLVILGVEAVHGDMAVRGFVVDELRKMSRQAGTYAPLTAVDVLESFWKSGETSWDACFDRPYVFTTQIAIDTSRISKEI</sequence>
<dbReference type="PANTHER" id="PTHR37534">
    <property type="entry name" value="TRANSCRIPTIONAL ACTIVATOR PROTEIN UGA3"/>
    <property type="match status" value="1"/>
</dbReference>
<evidence type="ECO:0000256" key="2">
    <source>
        <dbReference type="ARBA" id="ARBA00023242"/>
    </source>
</evidence>
<proteinExistence type="predicted"/>
<evidence type="ECO:0000313" key="6">
    <source>
        <dbReference type="Proteomes" id="UP000813444"/>
    </source>
</evidence>
<accession>A0A8K0SVY9</accession>
<feature type="domain" description="Zn(2)-C6 fungal-type" evidence="4">
    <location>
        <begin position="8"/>
        <end position="36"/>
    </location>
</feature>
<evidence type="ECO:0000259" key="4">
    <source>
        <dbReference type="PROSITE" id="PS50048"/>
    </source>
</evidence>
<protein>
    <submittedName>
        <fullName evidence="5">C6 finger domain protein</fullName>
    </submittedName>
</protein>
<dbReference type="EMBL" id="JAGPNK010000003">
    <property type="protein sequence ID" value="KAH7324387.1"/>
    <property type="molecule type" value="Genomic_DNA"/>
</dbReference>
<comment type="caution">
    <text evidence="5">The sequence shown here is derived from an EMBL/GenBank/DDBJ whole genome shotgun (WGS) entry which is preliminary data.</text>
</comment>
<dbReference type="GO" id="GO:0008270">
    <property type="term" value="F:zinc ion binding"/>
    <property type="evidence" value="ECO:0007669"/>
    <property type="project" value="InterPro"/>
</dbReference>
<dbReference type="InterPro" id="IPR036864">
    <property type="entry name" value="Zn2-C6_fun-type_DNA-bd_sf"/>
</dbReference>
<dbReference type="GO" id="GO:0005634">
    <property type="term" value="C:nucleus"/>
    <property type="evidence" value="ECO:0007669"/>
    <property type="project" value="UniProtKB-SubCell"/>
</dbReference>
<evidence type="ECO:0000256" key="1">
    <source>
        <dbReference type="ARBA" id="ARBA00004123"/>
    </source>
</evidence>
<name>A0A8K0SVY9_9HYPO</name>
<reference evidence="5" key="1">
    <citation type="journal article" date="2021" name="Nat. Commun.">
        <title>Genetic determinants of endophytism in the Arabidopsis root mycobiome.</title>
        <authorList>
            <person name="Mesny F."/>
            <person name="Miyauchi S."/>
            <person name="Thiergart T."/>
            <person name="Pickel B."/>
            <person name="Atanasova L."/>
            <person name="Karlsson M."/>
            <person name="Huettel B."/>
            <person name="Barry K.W."/>
            <person name="Haridas S."/>
            <person name="Chen C."/>
            <person name="Bauer D."/>
            <person name="Andreopoulos W."/>
            <person name="Pangilinan J."/>
            <person name="LaButti K."/>
            <person name="Riley R."/>
            <person name="Lipzen A."/>
            <person name="Clum A."/>
            <person name="Drula E."/>
            <person name="Henrissat B."/>
            <person name="Kohler A."/>
            <person name="Grigoriev I.V."/>
            <person name="Martin F.M."/>
            <person name="Hacquard S."/>
        </authorList>
    </citation>
    <scope>NUCLEOTIDE SEQUENCE</scope>
    <source>
        <strain evidence="5">MPI-CAGE-CH-0235</strain>
    </source>
</reference>
<dbReference type="Pfam" id="PF00172">
    <property type="entry name" value="Zn_clus"/>
    <property type="match status" value="1"/>
</dbReference>
<dbReference type="Pfam" id="PF11951">
    <property type="entry name" value="Fungal_trans_2"/>
    <property type="match status" value="1"/>
</dbReference>
<gene>
    <name evidence="5" type="ORF">B0I35DRAFT_424059</name>
</gene>
<comment type="subcellular location">
    <subcellularLocation>
        <location evidence="1">Nucleus</location>
    </subcellularLocation>
</comment>
<dbReference type="Gene3D" id="4.10.240.10">
    <property type="entry name" value="Zn(2)-C6 fungal-type DNA-binding domain"/>
    <property type="match status" value="1"/>
</dbReference>
<dbReference type="Proteomes" id="UP000813444">
    <property type="component" value="Unassembled WGS sequence"/>
</dbReference>
<dbReference type="PROSITE" id="PS50048">
    <property type="entry name" value="ZN2_CY6_FUNGAL_2"/>
    <property type="match status" value="1"/>
</dbReference>
<feature type="region of interest" description="Disordered" evidence="3">
    <location>
        <begin position="55"/>
        <end position="75"/>
    </location>
</feature>
<dbReference type="SUPFAM" id="SSF57701">
    <property type="entry name" value="Zn2/Cys6 DNA-binding domain"/>
    <property type="match status" value="1"/>
</dbReference>
<dbReference type="InterPro" id="IPR001138">
    <property type="entry name" value="Zn2Cys6_DnaBD"/>
</dbReference>
<keyword evidence="2" id="KW-0539">Nucleus</keyword>
<dbReference type="CDD" id="cd00067">
    <property type="entry name" value="GAL4"/>
    <property type="match status" value="1"/>
</dbReference>
<dbReference type="GO" id="GO:0000976">
    <property type="term" value="F:transcription cis-regulatory region binding"/>
    <property type="evidence" value="ECO:0007669"/>
    <property type="project" value="TreeGrafter"/>
</dbReference>
<dbReference type="OrthoDB" id="5386330at2759"/>
<dbReference type="PANTHER" id="PTHR37534:SF48">
    <property type="entry name" value="FINGER DOMAIN PROTEIN, PUTATIVE-RELATED"/>
    <property type="match status" value="1"/>
</dbReference>
<dbReference type="InterPro" id="IPR021858">
    <property type="entry name" value="Fun_TF"/>
</dbReference>